<comment type="caution">
    <text evidence="4">The sequence shown here is derived from an EMBL/GenBank/DDBJ whole genome shotgun (WGS) entry which is preliminary data.</text>
</comment>
<evidence type="ECO:0000313" key="4">
    <source>
        <dbReference type="EMBL" id="MBW6411003.1"/>
    </source>
</evidence>
<keyword evidence="2" id="KW-0808">Transferase</keyword>
<dbReference type="Proteomes" id="UP001519921">
    <property type="component" value="Unassembled WGS sequence"/>
</dbReference>
<dbReference type="GO" id="GO:0008168">
    <property type="term" value="F:methyltransferase activity"/>
    <property type="evidence" value="ECO:0007669"/>
    <property type="project" value="UniProtKB-KW"/>
</dbReference>
<keyword evidence="1 4" id="KW-0489">Methyltransferase</keyword>
<evidence type="ECO:0000259" key="3">
    <source>
        <dbReference type="Pfam" id="PF13649"/>
    </source>
</evidence>
<evidence type="ECO:0000256" key="1">
    <source>
        <dbReference type="ARBA" id="ARBA00022603"/>
    </source>
</evidence>
<dbReference type="PANTHER" id="PTHR43861">
    <property type="entry name" value="TRANS-ACONITATE 2-METHYLTRANSFERASE-RELATED"/>
    <property type="match status" value="1"/>
</dbReference>
<dbReference type="SUPFAM" id="SSF53335">
    <property type="entry name" value="S-adenosyl-L-methionine-dependent methyltransferases"/>
    <property type="match status" value="1"/>
</dbReference>
<protein>
    <submittedName>
        <fullName evidence="4">Class I SAM-dependent methyltransferase</fullName>
    </submittedName>
</protein>
<proteinExistence type="predicted"/>
<dbReference type="InterPro" id="IPR041698">
    <property type="entry name" value="Methyltransf_25"/>
</dbReference>
<evidence type="ECO:0000256" key="2">
    <source>
        <dbReference type="ARBA" id="ARBA00022679"/>
    </source>
</evidence>
<organism evidence="4 5">
    <name type="scientific">Clostridium weizhouense</name>
    <dbReference type="NCBI Taxonomy" id="2859781"/>
    <lineage>
        <taxon>Bacteria</taxon>
        <taxon>Bacillati</taxon>
        <taxon>Bacillota</taxon>
        <taxon>Clostridia</taxon>
        <taxon>Eubacteriales</taxon>
        <taxon>Clostridiaceae</taxon>
        <taxon>Clostridium</taxon>
    </lineage>
</organism>
<dbReference type="InterPro" id="IPR029063">
    <property type="entry name" value="SAM-dependent_MTases_sf"/>
</dbReference>
<dbReference type="Gene3D" id="3.40.50.150">
    <property type="entry name" value="Vaccinia Virus protein VP39"/>
    <property type="match status" value="1"/>
</dbReference>
<reference evidence="4 5" key="1">
    <citation type="submission" date="2021-07" db="EMBL/GenBank/DDBJ databases">
        <title>Clostridium weizhouense sp. nov., an anaerobic bacterium isolated from activated sludge of Petroleum wastewater.</title>
        <authorList>
            <person name="Li Q."/>
        </authorList>
    </citation>
    <scope>NUCLEOTIDE SEQUENCE [LARGE SCALE GENOMIC DNA]</scope>
    <source>
        <strain evidence="4 5">YB-6</strain>
    </source>
</reference>
<keyword evidence="5" id="KW-1185">Reference proteome</keyword>
<name>A0ABS7AQQ9_9CLOT</name>
<sequence length="219" mass="25814">MQSNNKYWNEVYKNIKNKDIIFDLWLDKFQDILEKHKNDVILDLGCGSGADSLYLIERGYKNIIACDNSEEALEVVKKNIPDVKVLNVDVSYNIPFENESIGMIIADLSLHYFNEKTTKNILKEIKRILKDDAVLICRVNSLNDFNYGSNKGKEIEKHFYLTNAGYKRFFNEDDIKYFFSDWKLKYCKEDKMCRYGAEKRSFEVVVVKRNIYNSEIESM</sequence>
<feature type="domain" description="Methyltransferase" evidence="3">
    <location>
        <begin position="41"/>
        <end position="131"/>
    </location>
</feature>
<accession>A0ABS7AQQ9</accession>
<evidence type="ECO:0000313" key="5">
    <source>
        <dbReference type="Proteomes" id="UP001519921"/>
    </source>
</evidence>
<dbReference type="CDD" id="cd02440">
    <property type="entry name" value="AdoMet_MTases"/>
    <property type="match status" value="1"/>
</dbReference>
<dbReference type="EMBL" id="JAHXPT010000010">
    <property type="protein sequence ID" value="MBW6411003.1"/>
    <property type="molecule type" value="Genomic_DNA"/>
</dbReference>
<dbReference type="RefSeq" id="WP_219780467.1">
    <property type="nucleotide sequence ID" value="NZ_JAHXPT010000010.1"/>
</dbReference>
<dbReference type="PANTHER" id="PTHR43861:SF1">
    <property type="entry name" value="TRANS-ACONITATE 2-METHYLTRANSFERASE"/>
    <property type="match status" value="1"/>
</dbReference>
<dbReference type="Pfam" id="PF13649">
    <property type="entry name" value="Methyltransf_25"/>
    <property type="match status" value="1"/>
</dbReference>
<gene>
    <name evidence="4" type="ORF">KYD98_12940</name>
</gene>
<dbReference type="GO" id="GO:0032259">
    <property type="term" value="P:methylation"/>
    <property type="evidence" value="ECO:0007669"/>
    <property type="project" value="UniProtKB-KW"/>
</dbReference>